<proteinExistence type="predicted"/>
<reference evidence="1 2" key="1">
    <citation type="journal article" date="2022" name="New Phytol.">
        <title>Ecological generalism drives hyperdiversity of secondary metabolite gene clusters in xylarialean endophytes.</title>
        <authorList>
            <person name="Franco M.E.E."/>
            <person name="Wisecaver J.H."/>
            <person name="Arnold A.E."/>
            <person name="Ju Y.M."/>
            <person name="Slot J.C."/>
            <person name="Ahrendt S."/>
            <person name="Moore L.P."/>
            <person name="Eastman K.E."/>
            <person name="Scott K."/>
            <person name="Konkel Z."/>
            <person name="Mondo S.J."/>
            <person name="Kuo A."/>
            <person name="Hayes R.D."/>
            <person name="Haridas S."/>
            <person name="Andreopoulos B."/>
            <person name="Riley R."/>
            <person name="LaButti K."/>
            <person name="Pangilinan J."/>
            <person name="Lipzen A."/>
            <person name="Amirebrahimi M."/>
            <person name="Yan J."/>
            <person name="Adam C."/>
            <person name="Keymanesh K."/>
            <person name="Ng V."/>
            <person name="Louie K."/>
            <person name="Northen T."/>
            <person name="Drula E."/>
            <person name="Henrissat B."/>
            <person name="Hsieh H.M."/>
            <person name="Youens-Clark K."/>
            <person name="Lutzoni F."/>
            <person name="Miadlikowska J."/>
            <person name="Eastwood D.C."/>
            <person name="Hamelin R.C."/>
            <person name="Grigoriev I.V."/>
            <person name="U'Ren J.M."/>
        </authorList>
    </citation>
    <scope>NUCLEOTIDE SEQUENCE [LARGE SCALE GENOMIC DNA]</scope>
    <source>
        <strain evidence="1 2">ER1909</strain>
    </source>
</reference>
<protein>
    <submittedName>
        <fullName evidence="1">Snf7-domain-containing protein</fullName>
    </submittedName>
</protein>
<comment type="caution">
    <text evidence="1">The sequence shown here is derived from an EMBL/GenBank/DDBJ whole genome shotgun (WGS) entry which is preliminary data.</text>
</comment>
<organism evidence="1 2">
    <name type="scientific">Hypoxylon rubiginosum</name>
    <dbReference type="NCBI Taxonomy" id="110542"/>
    <lineage>
        <taxon>Eukaryota</taxon>
        <taxon>Fungi</taxon>
        <taxon>Dikarya</taxon>
        <taxon>Ascomycota</taxon>
        <taxon>Pezizomycotina</taxon>
        <taxon>Sordariomycetes</taxon>
        <taxon>Xylariomycetidae</taxon>
        <taxon>Xylariales</taxon>
        <taxon>Hypoxylaceae</taxon>
        <taxon>Hypoxylon</taxon>
    </lineage>
</organism>
<keyword evidence="2" id="KW-1185">Reference proteome</keyword>
<dbReference type="Proteomes" id="UP001497680">
    <property type="component" value="Unassembled WGS sequence"/>
</dbReference>
<sequence>MSDLLNYLVQNDENFRRARLPALYSDFRPQRTLNPDGFAANVAAWKRGLASATLTGHVPSKATTRNHLTLDLDSDSLLRSLETKQFGRPLALGTVLQDALAHGEMMPLQQFLKAKESIYHRSWGSLPWAVVSWGLRQVGIGGPGDNLPKGRFVVLQNLEVVSKAFSEATADRSSPFERTFSKAHFQRTFAEGILENRKLSESDFEVMVKFLSRDKNVLVTDGNTIKIRSSSQAEDVSITEEDSAIASLKELMEDLTRQTEVLNRRIDELNIAAQDAVRRKNKIAAMAALKSKKLAETNLSRRHTTLSQLEDVAAKIEQAADNVQLVKVMQSSTVALRSLNAQVGGADKVDTVLDNLREQMGEVDEVGNIIAETGPAATVDESEVDDEFEAMLAEERKKEEEAERIKREAQQEKEAEETRRKLAELEKLAPVPVPGQEGEKETRPITPVTATTDELGEMHIENDAAATETEKIAQMAE</sequence>
<accession>A0ACC0CX25</accession>
<dbReference type="EMBL" id="MU394332">
    <property type="protein sequence ID" value="KAI6084876.1"/>
    <property type="molecule type" value="Genomic_DNA"/>
</dbReference>
<evidence type="ECO:0000313" key="1">
    <source>
        <dbReference type="EMBL" id="KAI6084876.1"/>
    </source>
</evidence>
<evidence type="ECO:0000313" key="2">
    <source>
        <dbReference type="Proteomes" id="UP001497680"/>
    </source>
</evidence>
<name>A0ACC0CX25_9PEZI</name>
<gene>
    <name evidence="1" type="ORF">F4821DRAFT_165705</name>
</gene>